<dbReference type="EMBL" id="CP000600">
    <property type="protein sequence ID" value="ABP00883.1"/>
    <property type="molecule type" value="Genomic_DNA"/>
</dbReference>
<dbReference type="InterPro" id="IPR013216">
    <property type="entry name" value="Methyltransf_11"/>
</dbReference>
<dbReference type="AlphaFoldDB" id="A4SB72"/>
<accession>A4SB72</accession>
<organism evidence="5 6">
    <name type="scientific">Ostreococcus lucimarinus (strain CCE9901)</name>
    <dbReference type="NCBI Taxonomy" id="436017"/>
    <lineage>
        <taxon>Eukaryota</taxon>
        <taxon>Viridiplantae</taxon>
        <taxon>Chlorophyta</taxon>
        <taxon>Mamiellophyceae</taxon>
        <taxon>Mamiellales</taxon>
        <taxon>Bathycoccaceae</taxon>
        <taxon>Ostreococcus</taxon>
    </lineage>
</organism>
<dbReference type="GO" id="GO:0008757">
    <property type="term" value="F:S-adenosylmethionine-dependent methyltransferase activity"/>
    <property type="evidence" value="ECO:0007669"/>
    <property type="project" value="InterPro"/>
</dbReference>
<name>A4SB72_OSTLU</name>
<dbReference type="OrthoDB" id="16816at2759"/>
<dbReference type="HOGENOM" id="CLU_046586_0_3_1"/>
<dbReference type="CDD" id="cd02440">
    <property type="entry name" value="AdoMet_MTases"/>
    <property type="match status" value="1"/>
</dbReference>
<protein>
    <recommendedName>
        <fullName evidence="4">Methyltransferase type 11 domain-containing protein</fullName>
    </recommendedName>
</protein>
<dbReference type="GO" id="GO:0005739">
    <property type="term" value="C:mitochondrion"/>
    <property type="evidence" value="ECO:0007669"/>
    <property type="project" value="TreeGrafter"/>
</dbReference>
<sequence>LFDIKRGFKRVVVLGGASEAITRRLLAERDDVEKIVVVDLSQDMLNFVERRIGAEPRRRDGAPVEVLYVQGDEENLPIQENSVDAVISCLGLHWVNDLPGAMSRAAAALVPDGLFLSCIFGGNTLQELRVACALAETEHEGGVSPRVSPLAHVRDCGSLLGRANLTLPAVDVDIVTVGYASPDELVEHLRAMAETNSGLMRRHLLPRATARAASAMYSQKFPAPDAPDPGAVEATFEILYMTGWRPHSSQQTAKQRGTATVSLSDLQKHLDGDA</sequence>
<dbReference type="SUPFAM" id="SSF53335">
    <property type="entry name" value="S-adenosyl-L-methionine-dependent methyltransferases"/>
    <property type="match status" value="1"/>
</dbReference>
<dbReference type="PANTHER" id="PTHR13090:SF1">
    <property type="entry name" value="ARGININE-HYDROXYLASE NDUFAF5, MITOCHONDRIAL"/>
    <property type="match status" value="1"/>
</dbReference>
<dbReference type="PANTHER" id="PTHR13090">
    <property type="entry name" value="ARGININE-HYDROXYLASE NDUFAF5, MITOCHONDRIAL"/>
    <property type="match status" value="1"/>
</dbReference>
<dbReference type="Proteomes" id="UP000001568">
    <property type="component" value="Chromosome 20"/>
</dbReference>
<feature type="domain" description="Methyltransferase type 11" evidence="4">
    <location>
        <begin position="19"/>
        <end position="116"/>
    </location>
</feature>
<evidence type="ECO:0000313" key="5">
    <source>
        <dbReference type="EMBL" id="ABP00883.1"/>
    </source>
</evidence>
<evidence type="ECO:0000256" key="3">
    <source>
        <dbReference type="SAM" id="MobiDB-lite"/>
    </source>
</evidence>
<dbReference type="GO" id="GO:0032981">
    <property type="term" value="P:mitochondrial respiratory chain complex I assembly"/>
    <property type="evidence" value="ECO:0007669"/>
    <property type="project" value="TreeGrafter"/>
</dbReference>
<dbReference type="Gene3D" id="3.40.50.150">
    <property type="entry name" value="Vaccinia Virus protein VP39"/>
    <property type="match status" value="1"/>
</dbReference>
<dbReference type="Pfam" id="PF08241">
    <property type="entry name" value="Methyltransf_11"/>
    <property type="match status" value="1"/>
</dbReference>
<keyword evidence="2" id="KW-0808">Transferase</keyword>
<dbReference type="InterPro" id="IPR050602">
    <property type="entry name" value="Malonyl-ACP_OMT"/>
</dbReference>
<dbReference type="RefSeq" id="XP_001422566.1">
    <property type="nucleotide sequence ID" value="XM_001422529.1"/>
</dbReference>
<evidence type="ECO:0000256" key="1">
    <source>
        <dbReference type="ARBA" id="ARBA00022603"/>
    </source>
</evidence>
<dbReference type="STRING" id="436017.A4SB72"/>
<dbReference type="eggNOG" id="KOG2940">
    <property type="taxonomic scope" value="Eukaryota"/>
</dbReference>
<dbReference type="GeneID" id="5006783"/>
<feature type="compositionally biased region" description="Polar residues" evidence="3">
    <location>
        <begin position="247"/>
        <end position="265"/>
    </location>
</feature>
<evidence type="ECO:0000259" key="4">
    <source>
        <dbReference type="Pfam" id="PF08241"/>
    </source>
</evidence>
<dbReference type="KEGG" id="olu:OSTLU_89745"/>
<feature type="non-terminal residue" evidence="5">
    <location>
        <position position="1"/>
    </location>
</feature>
<proteinExistence type="predicted"/>
<reference evidence="5 6" key="1">
    <citation type="journal article" date="2007" name="Proc. Natl. Acad. Sci. U.S.A.">
        <title>The tiny eukaryote Ostreococcus provides genomic insights into the paradox of plankton speciation.</title>
        <authorList>
            <person name="Palenik B."/>
            <person name="Grimwood J."/>
            <person name="Aerts A."/>
            <person name="Rouze P."/>
            <person name="Salamov A."/>
            <person name="Putnam N."/>
            <person name="Dupont C."/>
            <person name="Jorgensen R."/>
            <person name="Derelle E."/>
            <person name="Rombauts S."/>
            <person name="Zhou K."/>
            <person name="Otillar R."/>
            <person name="Merchant S.S."/>
            <person name="Podell S."/>
            <person name="Gaasterland T."/>
            <person name="Napoli C."/>
            <person name="Gendler K."/>
            <person name="Manuell A."/>
            <person name="Tai V."/>
            <person name="Vallon O."/>
            <person name="Piganeau G."/>
            <person name="Jancek S."/>
            <person name="Heijde M."/>
            <person name="Jabbari K."/>
            <person name="Bowler C."/>
            <person name="Lohr M."/>
            <person name="Robbens S."/>
            <person name="Werner G."/>
            <person name="Dubchak I."/>
            <person name="Pazour G.J."/>
            <person name="Ren Q."/>
            <person name="Paulsen I."/>
            <person name="Delwiche C."/>
            <person name="Schmutz J."/>
            <person name="Rokhsar D."/>
            <person name="Van de Peer Y."/>
            <person name="Moreau H."/>
            <person name="Grigoriev I.V."/>
        </authorList>
    </citation>
    <scope>NUCLEOTIDE SEQUENCE [LARGE SCALE GENOMIC DNA]</scope>
    <source>
        <strain evidence="5 6">CCE9901</strain>
    </source>
</reference>
<keyword evidence="6" id="KW-1185">Reference proteome</keyword>
<evidence type="ECO:0000313" key="6">
    <source>
        <dbReference type="Proteomes" id="UP000001568"/>
    </source>
</evidence>
<feature type="region of interest" description="Disordered" evidence="3">
    <location>
        <begin position="247"/>
        <end position="274"/>
    </location>
</feature>
<keyword evidence="1" id="KW-0489">Methyltransferase</keyword>
<gene>
    <name evidence="5" type="ORF">OSTLU_89745</name>
</gene>
<dbReference type="OMA" id="ITRPMDN"/>
<dbReference type="InterPro" id="IPR029063">
    <property type="entry name" value="SAM-dependent_MTases_sf"/>
</dbReference>
<dbReference type="GO" id="GO:0032259">
    <property type="term" value="P:methylation"/>
    <property type="evidence" value="ECO:0007669"/>
    <property type="project" value="UniProtKB-KW"/>
</dbReference>
<evidence type="ECO:0000256" key="2">
    <source>
        <dbReference type="ARBA" id="ARBA00022679"/>
    </source>
</evidence>